<reference evidence="2" key="1">
    <citation type="journal article" date="2023" name="DNA Res.">
        <title>Chromosome-level genome assembly of Phrynocephalus forsythii using third-generation DNA sequencing and Hi-C analysis.</title>
        <authorList>
            <person name="Qi Y."/>
            <person name="Zhao W."/>
            <person name="Zhao Y."/>
            <person name="Niu C."/>
            <person name="Cao S."/>
            <person name="Zhang Y."/>
        </authorList>
    </citation>
    <scope>NUCLEOTIDE SEQUENCE</scope>
    <source>
        <tissue evidence="2">Muscle</tissue>
    </source>
</reference>
<dbReference type="GO" id="GO:0007034">
    <property type="term" value="P:vacuolar transport"/>
    <property type="evidence" value="ECO:0007669"/>
    <property type="project" value="TreeGrafter"/>
</dbReference>
<dbReference type="EMBL" id="JAPFRF010000021">
    <property type="protein sequence ID" value="KAJ7306012.1"/>
    <property type="molecule type" value="Genomic_DNA"/>
</dbReference>
<dbReference type="GO" id="GO:0005794">
    <property type="term" value="C:Golgi apparatus"/>
    <property type="evidence" value="ECO:0007669"/>
    <property type="project" value="TreeGrafter"/>
</dbReference>
<dbReference type="Pfam" id="PF19439">
    <property type="entry name" value="CLEC16A_C"/>
    <property type="match status" value="1"/>
</dbReference>
<organism evidence="2 3">
    <name type="scientific">Phrynocephalus forsythii</name>
    <dbReference type="NCBI Taxonomy" id="171643"/>
    <lineage>
        <taxon>Eukaryota</taxon>
        <taxon>Metazoa</taxon>
        <taxon>Chordata</taxon>
        <taxon>Craniata</taxon>
        <taxon>Vertebrata</taxon>
        <taxon>Euteleostomi</taxon>
        <taxon>Lepidosauria</taxon>
        <taxon>Squamata</taxon>
        <taxon>Bifurcata</taxon>
        <taxon>Unidentata</taxon>
        <taxon>Episquamata</taxon>
        <taxon>Toxicofera</taxon>
        <taxon>Iguania</taxon>
        <taxon>Acrodonta</taxon>
        <taxon>Agamidae</taxon>
        <taxon>Agaminae</taxon>
        <taxon>Phrynocephalus</taxon>
    </lineage>
</organism>
<protein>
    <recommendedName>
        <fullName evidence="1">CLEC16A/TT9 C-terminal domain-containing protein</fullName>
    </recommendedName>
</protein>
<proteinExistence type="predicted"/>
<dbReference type="OrthoDB" id="294052at2759"/>
<comment type="caution">
    <text evidence="2">The sequence shown here is derived from an EMBL/GenBank/DDBJ whole genome shotgun (WGS) entry which is preliminary data.</text>
</comment>
<dbReference type="Proteomes" id="UP001142489">
    <property type="component" value="Unassembled WGS sequence"/>
</dbReference>
<dbReference type="GO" id="GO:0016197">
    <property type="term" value="P:endosomal transport"/>
    <property type="evidence" value="ECO:0007669"/>
    <property type="project" value="TreeGrafter"/>
</dbReference>
<feature type="domain" description="CLEC16A/TT9 C-terminal" evidence="1">
    <location>
        <begin position="1"/>
        <end position="422"/>
    </location>
</feature>
<name>A0A9Q1ARK3_9SAUR</name>
<dbReference type="GO" id="GO:0005770">
    <property type="term" value="C:late endosome"/>
    <property type="evidence" value="ECO:0007669"/>
    <property type="project" value="TreeGrafter"/>
</dbReference>
<evidence type="ECO:0000313" key="2">
    <source>
        <dbReference type="EMBL" id="KAJ7306012.1"/>
    </source>
</evidence>
<keyword evidence="3" id="KW-1185">Reference proteome</keyword>
<dbReference type="PANTHER" id="PTHR21481:SF0">
    <property type="entry name" value="PROTEIN CLEC16A"/>
    <property type="match status" value="1"/>
</dbReference>
<evidence type="ECO:0000313" key="3">
    <source>
        <dbReference type="Proteomes" id="UP001142489"/>
    </source>
</evidence>
<gene>
    <name evidence="2" type="ORF">JRQ81_010378</name>
</gene>
<dbReference type="GO" id="GO:1901096">
    <property type="term" value="P:regulation of autophagosome maturation"/>
    <property type="evidence" value="ECO:0007669"/>
    <property type="project" value="TreeGrafter"/>
</dbReference>
<dbReference type="InterPro" id="IPR039272">
    <property type="entry name" value="CLEC16A/TT9"/>
</dbReference>
<dbReference type="InterPro" id="IPR045820">
    <property type="entry name" value="CLEC16A/TT9_C"/>
</dbReference>
<sequence length="458" mass="50837">MSHNKGIEPVTLERIQLSAQDVEEKTSYNHVLAERIIRIMNLAAQPDGKIRLATLELGCILLKQLVTTKRGSLIKDVHLACLEGAREESVHLVRRFYKGEEIFLDMFEDEYRSMTMKPMNVEYLMMDASILLPPTGTPLTGIDFVKRLPCGDVERTRRAIRVFFMLRSLSLHLQEEPETQLPLTREEDLIKTDDVLDLNNSDLIACTVVTKDGGQAQRFLAVDIYQMSLVEPDVGRLGWGVVKFAGLLQDMQVTGVEDDSRALHITIHKPASSPHSKPFPILQATFIFSDHIRCIIAKQRLAKGRIQARRMKMQRIAALLDLPVQPSNEVMGFGHGSASTAQHLPFRFYDQARRGSCDPAVQRSVFASVDKVPGFAVAQCVSQHHPSPLSSPSLSSSGSTGRCNLVAASSMSTPSVVQSPSAFSCDRPLCFPLVRPGSHGRRRVFSLSEADGHGGRWV</sequence>
<accession>A0A9Q1ARK3</accession>
<dbReference type="AlphaFoldDB" id="A0A9Q1ARK3"/>
<evidence type="ECO:0000259" key="1">
    <source>
        <dbReference type="Pfam" id="PF19439"/>
    </source>
</evidence>
<dbReference type="PANTHER" id="PTHR21481">
    <property type="entry name" value="PROTEIN CLEC16A"/>
    <property type="match status" value="1"/>
</dbReference>